<evidence type="ECO:0000259" key="5">
    <source>
        <dbReference type="PROSITE" id="PS51999"/>
    </source>
</evidence>
<evidence type="ECO:0000256" key="4">
    <source>
        <dbReference type="PROSITE-ProRule" id="PRU01343"/>
    </source>
</evidence>
<evidence type="ECO:0000313" key="7">
    <source>
        <dbReference type="Proteomes" id="UP000032141"/>
    </source>
</evidence>
<dbReference type="GO" id="GO:0008270">
    <property type="term" value="F:zinc ion binding"/>
    <property type="evidence" value="ECO:0007669"/>
    <property type="project" value="UniProtKB-KW"/>
</dbReference>
<keyword evidence="1" id="KW-0479">Metal-binding</keyword>
<evidence type="ECO:0000256" key="3">
    <source>
        <dbReference type="ARBA" id="ARBA00022833"/>
    </source>
</evidence>
<accession>A0A0D3CX32</accession>
<reference evidence="6" key="2">
    <citation type="submission" date="2015-03" db="UniProtKB">
        <authorList>
            <consortium name="EnsemblPlants"/>
        </authorList>
    </citation>
    <scope>IDENTIFICATION</scope>
</reference>
<dbReference type="Proteomes" id="UP000032141">
    <property type="component" value="Chromosome C6"/>
</dbReference>
<sequence length="119" mass="13484">MEFGGRWSNKGNGKANESNVLCYCGLLAKISQAWTDRNPGRRFYGCEKFKSGGDCGFFQWFNEGEAFGWQKKALIEARNEICQKDKTIMGLKKTISMLQSELAKNAEVEEDIINAFLKL</sequence>
<dbReference type="AlphaFoldDB" id="A0A0D3CX32"/>
<protein>
    <recommendedName>
        <fullName evidence="5">GRF-type domain-containing protein</fullName>
    </recommendedName>
</protein>
<evidence type="ECO:0000256" key="1">
    <source>
        <dbReference type="ARBA" id="ARBA00022723"/>
    </source>
</evidence>
<reference evidence="6 7" key="1">
    <citation type="journal article" date="2014" name="Genome Biol.">
        <title>Transcriptome and methylome profiling reveals relics of genome dominance in the mesopolyploid Brassica oleracea.</title>
        <authorList>
            <person name="Parkin I.A."/>
            <person name="Koh C."/>
            <person name="Tang H."/>
            <person name="Robinson S.J."/>
            <person name="Kagale S."/>
            <person name="Clarke W.E."/>
            <person name="Town C.D."/>
            <person name="Nixon J."/>
            <person name="Krishnakumar V."/>
            <person name="Bidwell S.L."/>
            <person name="Denoeud F."/>
            <person name="Belcram H."/>
            <person name="Links M.G."/>
            <person name="Just J."/>
            <person name="Clarke C."/>
            <person name="Bender T."/>
            <person name="Huebert T."/>
            <person name="Mason A.S."/>
            <person name="Pires J.C."/>
            <person name="Barker G."/>
            <person name="Moore J."/>
            <person name="Walley P.G."/>
            <person name="Manoli S."/>
            <person name="Batley J."/>
            <person name="Edwards D."/>
            <person name="Nelson M.N."/>
            <person name="Wang X."/>
            <person name="Paterson A.H."/>
            <person name="King G."/>
            <person name="Bancroft I."/>
            <person name="Chalhoub B."/>
            <person name="Sharpe A.G."/>
        </authorList>
    </citation>
    <scope>NUCLEOTIDE SEQUENCE</scope>
    <source>
        <strain evidence="6 7">cv. TO1000</strain>
    </source>
</reference>
<dbReference type="PROSITE" id="PS51999">
    <property type="entry name" value="ZF_GRF"/>
    <property type="match status" value="1"/>
</dbReference>
<name>A0A0D3CX32_BRAOL</name>
<organism evidence="6 7">
    <name type="scientific">Brassica oleracea var. oleracea</name>
    <dbReference type="NCBI Taxonomy" id="109376"/>
    <lineage>
        <taxon>Eukaryota</taxon>
        <taxon>Viridiplantae</taxon>
        <taxon>Streptophyta</taxon>
        <taxon>Embryophyta</taxon>
        <taxon>Tracheophyta</taxon>
        <taxon>Spermatophyta</taxon>
        <taxon>Magnoliopsida</taxon>
        <taxon>eudicotyledons</taxon>
        <taxon>Gunneridae</taxon>
        <taxon>Pentapetalae</taxon>
        <taxon>rosids</taxon>
        <taxon>malvids</taxon>
        <taxon>Brassicales</taxon>
        <taxon>Brassicaceae</taxon>
        <taxon>Brassiceae</taxon>
        <taxon>Brassica</taxon>
    </lineage>
</organism>
<feature type="domain" description="GRF-type" evidence="5">
    <location>
        <begin position="22"/>
        <end position="64"/>
    </location>
</feature>
<dbReference type="InterPro" id="IPR010666">
    <property type="entry name" value="Znf_GRF"/>
</dbReference>
<dbReference type="Gramene" id="Bo6g091420.1">
    <property type="protein sequence ID" value="Bo6g091420.1"/>
    <property type="gene ID" value="Bo6g091420"/>
</dbReference>
<dbReference type="PANTHER" id="PTHR33248">
    <property type="entry name" value="ZINC ION-BINDING PROTEIN"/>
    <property type="match status" value="1"/>
</dbReference>
<evidence type="ECO:0000256" key="2">
    <source>
        <dbReference type="ARBA" id="ARBA00022771"/>
    </source>
</evidence>
<dbReference type="eggNOG" id="ENOG502SW2A">
    <property type="taxonomic scope" value="Eukaryota"/>
</dbReference>
<evidence type="ECO:0000313" key="6">
    <source>
        <dbReference type="EnsemblPlants" id="Bo6g091420.1"/>
    </source>
</evidence>
<keyword evidence="2 4" id="KW-0863">Zinc-finger</keyword>
<keyword evidence="3" id="KW-0862">Zinc</keyword>
<dbReference type="Pfam" id="PF06839">
    <property type="entry name" value="Zn_ribbon_GRF"/>
    <property type="match status" value="1"/>
</dbReference>
<dbReference type="OMA" id="KISQAWA"/>
<proteinExistence type="predicted"/>
<dbReference type="EnsemblPlants" id="Bo6g091420.1">
    <property type="protein sequence ID" value="Bo6g091420.1"/>
    <property type="gene ID" value="Bo6g091420"/>
</dbReference>
<keyword evidence="7" id="KW-1185">Reference proteome</keyword>
<dbReference type="HOGENOM" id="CLU_121141_1_0_1"/>